<dbReference type="AlphaFoldDB" id="E0UBV2"/>
<evidence type="ECO:0000313" key="1">
    <source>
        <dbReference type="EMBL" id="ADN15167.1"/>
    </source>
</evidence>
<sequence>MTVKDKIFKAIQEMPQDVTFDELMERLNLLYKVEQGHQAVTTGETILSEEVKQKLQEGAIKRAKRDLELTQE</sequence>
<keyword evidence="2" id="KW-1185">Reference proteome</keyword>
<protein>
    <submittedName>
        <fullName evidence="1">Uncharacterized protein</fullName>
    </submittedName>
</protein>
<dbReference type="KEGG" id="cyj:Cyan7822_3215"/>
<dbReference type="OrthoDB" id="495606at2"/>
<proteinExistence type="predicted"/>
<dbReference type="RefSeq" id="WP_013323260.1">
    <property type="nucleotide sequence ID" value="NC_014501.1"/>
</dbReference>
<reference evidence="2" key="1">
    <citation type="journal article" date="2011" name="MBio">
        <title>Novel metabolic attributes of the genus Cyanothece, comprising a group of unicellular nitrogen-fixing Cyanobacteria.</title>
        <authorList>
            <person name="Bandyopadhyay A."/>
            <person name="Elvitigala T."/>
            <person name="Welsh E."/>
            <person name="Stockel J."/>
            <person name="Liberton M."/>
            <person name="Min H."/>
            <person name="Sherman L.A."/>
            <person name="Pakrasi H.B."/>
        </authorList>
    </citation>
    <scope>NUCLEOTIDE SEQUENCE [LARGE SCALE GENOMIC DNA]</scope>
    <source>
        <strain evidence="2">PCC 7822</strain>
    </source>
</reference>
<accession>E0UBV2</accession>
<evidence type="ECO:0000313" key="2">
    <source>
        <dbReference type="Proteomes" id="UP000008206"/>
    </source>
</evidence>
<gene>
    <name evidence="1" type="ordered locus">Cyan7822_3215</name>
</gene>
<dbReference type="Proteomes" id="UP000008206">
    <property type="component" value="Chromosome"/>
</dbReference>
<name>E0UBV2_GLOV7</name>
<dbReference type="HOGENOM" id="CLU_2715628_0_0_3"/>
<organism evidence="1 2">
    <name type="scientific">Gloeothece verrucosa (strain PCC 7822)</name>
    <name type="common">Cyanothece sp. (strain PCC 7822)</name>
    <dbReference type="NCBI Taxonomy" id="497965"/>
    <lineage>
        <taxon>Bacteria</taxon>
        <taxon>Bacillati</taxon>
        <taxon>Cyanobacteriota</taxon>
        <taxon>Cyanophyceae</taxon>
        <taxon>Oscillatoriophycideae</taxon>
        <taxon>Chroococcales</taxon>
        <taxon>Aphanothecaceae</taxon>
        <taxon>Gloeothece</taxon>
        <taxon>Gloeothece verrucosa</taxon>
    </lineage>
</organism>
<dbReference type="EMBL" id="CP002198">
    <property type="protein sequence ID" value="ADN15167.1"/>
    <property type="molecule type" value="Genomic_DNA"/>
</dbReference>